<dbReference type="AlphaFoldDB" id="A0A7R9EH82"/>
<accession>A0A7R9EH82</accession>
<dbReference type="Gene3D" id="1.25.40.60">
    <property type="match status" value="1"/>
</dbReference>
<dbReference type="GO" id="GO:0016192">
    <property type="term" value="P:vesicle-mediated transport"/>
    <property type="evidence" value="ECO:0007669"/>
    <property type="project" value="InterPro"/>
</dbReference>
<protein>
    <recommendedName>
        <fullName evidence="7">Protein sly1 homolog</fullName>
    </recommendedName>
</protein>
<organism evidence="8">
    <name type="scientific">Timema monikensis</name>
    <dbReference type="NCBI Taxonomy" id="170555"/>
    <lineage>
        <taxon>Eukaryota</taxon>
        <taxon>Metazoa</taxon>
        <taxon>Ecdysozoa</taxon>
        <taxon>Arthropoda</taxon>
        <taxon>Hexapoda</taxon>
        <taxon>Insecta</taxon>
        <taxon>Pterygota</taxon>
        <taxon>Neoptera</taxon>
        <taxon>Polyneoptera</taxon>
        <taxon>Phasmatodea</taxon>
        <taxon>Timematodea</taxon>
        <taxon>Timematoidea</taxon>
        <taxon>Timematidae</taxon>
        <taxon>Timema</taxon>
    </lineage>
</organism>
<dbReference type="Gene3D" id="3.40.50.2060">
    <property type="match status" value="1"/>
</dbReference>
<comment type="subcellular location">
    <subcellularLocation>
        <location evidence="2">Cytoplasm</location>
    </subcellularLocation>
    <subcellularLocation>
        <location evidence="1">Membrane</location>
        <topology evidence="1">Peripheral membrane protein</topology>
    </subcellularLocation>
</comment>
<dbReference type="GO" id="GO:0005737">
    <property type="term" value="C:cytoplasm"/>
    <property type="evidence" value="ECO:0007669"/>
    <property type="project" value="UniProtKB-SubCell"/>
</dbReference>
<dbReference type="EMBL" id="OB796943">
    <property type="protein sequence ID" value="CAD7433949.1"/>
    <property type="molecule type" value="Genomic_DNA"/>
</dbReference>
<dbReference type="InterPro" id="IPR027482">
    <property type="entry name" value="Sec1-like_dom2"/>
</dbReference>
<comment type="similarity">
    <text evidence="3">Belongs to the STXBP/unc-18/SEC1 family.</text>
</comment>
<keyword evidence="5" id="KW-0472">Membrane</keyword>
<dbReference type="PANTHER" id="PTHR11679">
    <property type="entry name" value="VESICLE PROTEIN SORTING-ASSOCIATED"/>
    <property type="match status" value="1"/>
</dbReference>
<evidence type="ECO:0000256" key="2">
    <source>
        <dbReference type="ARBA" id="ARBA00004496"/>
    </source>
</evidence>
<gene>
    <name evidence="8" type="ORF">TMSB3V08_LOCUS10613</name>
</gene>
<evidence type="ECO:0000256" key="5">
    <source>
        <dbReference type="ARBA" id="ARBA00023136"/>
    </source>
</evidence>
<dbReference type="InterPro" id="IPR043154">
    <property type="entry name" value="Sec-1-like_dom1"/>
</dbReference>
<keyword evidence="4" id="KW-0963">Cytoplasm</keyword>
<dbReference type="SUPFAM" id="SSF56815">
    <property type="entry name" value="Sec1/munc18-like (SM) proteins"/>
    <property type="match status" value="1"/>
</dbReference>
<dbReference type="FunFam" id="3.40.50.2060:FF:000002">
    <property type="entry name" value="sec1 family domain-containing protein 1"/>
    <property type="match status" value="1"/>
</dbReference>
<evidence type="ECO:0000313" key="8">
    <source>
        <dbReference type="EMBL" id="CAD7433949.1"/>
    </source>
</evidence>
<dbReference type="Pfam" id="PF00995">
    <property type="entry name" value="Sec1"/>
    <property type="match status" value="1"/>
</dbReference>
<reference evidence="8" key="1">
    <citation type="submission" date="2020-11" db="EMBL/GenBank/DDBJ databases">
        <authorList>
            <person name="Tran Van P."/>
        </authorList>
    </citation>
    <scope>NUCLEOTIDE SEQUENCE</scope>
</reference>
<dbReference type="FunFam" id="1.25.40.60:FF:000002">
    <property type="entry name" value="Sec1 family domain containing 1"/>
    <property type="match status" value="1"/>
</dbReference>
<dbReference type="InterPro" id="IPR036045">
    <property type="entry name" value="Sec1-like_sf"/>
</dbReference>
<comment type="function">
    <text evidence="6">Non-vital for development.</text>
</comment>
<dbReference type="Gene3D" id="3.90.830.10">
    <property type="entry name" value="Syntaxin Binding Protein 1, Chain A, domain 2"/>
    <property type="match status" value="1"/>
</dbReference>
<evidence type="ECO:0000256" key="4">
    <source>
        <dbReference type="ARBA" id="ARBA00022490"/>
    </source>
</evidence>
<dbReference type="PIRSF" id="PIRSF005715">
    <property type="entry name" value="VPS45_Sec1"/>
    <property type="match status" value="1"/>
</dbReference>
<sequence length="657" mass="73999">MVTLREKQIGALKQMLNLNQPQSKLLASEPIWKILVYDRCGQDIISPLISIKELRELGVTLHVQLHSDRDPIPDVPAVYFCLPTEENLGRIGQDLQNNLYDIYHLNFISPISRQRLEDLASAALQSNCVSQIHKVYDQYLNFISLEDDMFVLKHQNSDNISYYAINRGEIKDTEMESIMDTIVDCLFSVFATLGTVPVIRSPRGNAAEMVAEKLDKKLRENLRDTRNSLFLMDATQTGHFSFQRPLLIILDRNVDMATPLHHTWTYQALAHDVLDLTLNRVVVEESAGRSAAGGTKAKTRACDLDSRDKFWVSHKGSPFPIVAEAIQEELEHYKNSEEEVKKLKASMGIDNESDAAFSMVSDNTAKLTSAVNSLPQLLEKKRLIDMHTTIATGILNVIKTRRLDTLFEFEEKIMSKAALDRSIMDLLTDSEAGNPEDKMRLFIIYYLCSHSMAEADFDRYAAALQNSGCDLQPLTFIKRWKAYAKMAATPNQYVGGGTKTVSMFSKLVSQGSSFVMEGVKNLVVKRHNLPVTRIVDELMEMKASQETEDYRYFDPKQLRTSEGSQPPRTRTPFQEAIVFIVGGGNYIEYQNLADYTKSKAGGSTNKRVIYGSSTLNNAKQFLKQVVNPAPGMPARNTLLHSSVVDSNLWVCRVNNIA</sequence>
<proteinExistence type="inferred from homology"/>
<dbReference type="GO" id="GO:0016020">
    <property type="term" value="C:membrane"/>
    <property type="evidence" value="ECO:0007669"/>
    <property type="project" value="UniProtKB-SubCell"/>
</dbReference>
<evidence type="ECO:0000256" key="7">
    <source>
        <dbReference type="ARBA" id="ARBA00073989"/>
    </source>
</evidence>
<dbReference type="Gene3D" id="3.40.50.1910">
    <property type="match status" value="1"/>
</dbReference>
<dbReference type="InterPro" id="IPR001619">
    <property type="entry name" value="Sec1-like"/>
</dbReference>
<evidence type="ECO:0000256" key="1">
    <source>
        <dbReference type="ARBA" id="ARBA00004170"/>
    </source>
</evidence>
<evidence type="ECO:0000256" key="6">
    <source>
        <dbReference type="ARBA" id="ARBA00056448"/>
    </source>
</evidence>
<evidence type="ECO:0000256" key="3">
    <source>
        <dbReference type="ARBA" id="ARBA00009884"/>
    </source>
</evidence>
<dbReference type="InterPro" id="IPR043127">
    <property type="entry name" value="Sec-1-like_dom3a"/>
</dbReference>
<name>A0A7R9EH82_9NEOP</name>